<reference evidence="1 2" key="1">
    <citation type="submission" date="2023-02" db="EMBL/GenBank/DDBJ databases">
        <title>LHISI_Scaffold_Assembly.</title>
        <authorList>
            <person name="Stuart O.P."/>
            <person name="Cleave R."/>
            <person name="Magrath M.J.L."/>
            <person name="Mikheyev A.S."/>
        </authorList>
    </citation>
    <scope>NUCLEOTIDE SEQUENCE [LARGE SCALE GENOMIC DNA]</scope>
    <source>
        <strain evidence="1">Daus_M_001</strain>
        <tissue evidence="1">Leg muscle</tissue>
    </source>
</reference>
<organism evidence="1 2">
    <name type="scientific">Dryococelus australis</name>
    <dbReference type="NCBI Taxonomy" id="614101"/>
    <lineage>
        <taxon>Eukaryota</taxon>
        <taxon>Metazoa</taxon>
        <taxon>Ecdysozoa</taxon>
        <taxon>Arthropoda</taxon>
        <taxon>Hexapoda</taxon>
        <taxon>Insecta</taxon>
        <taxon>Pterygota</taxon>
        <taxon>Neoptera</taxon>
        <taxon>Polyneoptera</taxon>
        <taxon>Phasmatodea</taxon>
        <taxon>Verophasmatodea</taxon>
        <taxon>Anareolatae</taxon>
        <taxon>Phasmatidae</taxon>
        <taxon>Eurycanthinae</taxon>
        <taxon>Dryococelus</taxon>
    </lineage>
</organism>
<proteinExistence type="predicted"/>
<sequence>MCAIRVAERVGYPVILNVFLSHYTAAATEFSIQSDHISPVSRLVFSILDVKLKMVRTWIKKTNRRNWDKDKMEAAFHTNLPVHGGRFRKVFAPEQLDELRSYLT</sequence>
<name>A0ABQ9IA00_9NEOP</name>
<accession>A0ABQ9IA00</accession>
<dbReference type="Proteomes" id="UP001159363">
    <property type="component" value="Chromosome 2"/>
</dbReference>
<evidence type="ECO:0000313" key="2">
    <source>
        <dbReference type="Proteomes" id="UP001159363"/>
    </source>
</evidence>
<evidence type="ECO:0000313" key="1">
    <source>
        <dbReference type="EMBL" id="KAJ8893065.1"/>
    </source>
</evidence>
<dbReference type="EMBL" id="JARBHB010000002">
    <property type="protein sequence ID" value="KAJ8893065.1"/>
    <property type="molecule type" value="Genomic_DNA"/>
</dbReference>
<gene>
    <name evidence="1" type="ORF">PR048_005646</name>
</gene>
<comment type="caution">
    <text evidence="1">The sequence shown here is derived from an EMBL/GenBank/DDBJ whole genome shotgun (WGS) entry which is preliminary data.</text>
</comment>
<keyword evidence="2" id="KW-1185">Reference proteome</keyword>
<protein>
    <submittedName>
        <fullName evidence="1">Uncharacterized protein</fullName>
    </submittedName>
</protein>